<comment type="caution">
    <text evidence="1">The sequence shown here is derived from an EMBL/GenBank/DDBJ whole genome shotgun (WGS) entry which is preliminary data.</text>
</comment>
<evidence type="ECO:0000313" key="1">
    <source>
        <dbReference type="EMBL" id="KKM62894.1"/>
    </source>
</evidence>
<sequence length="75" mass="8321">MMAEESPEAIVAEFMGDVSRAVKKHWVRLDAVCGFAGAHIIIGALEQAKQKVVRELDGMLEKVLEEKYFGLEDDA</sequence>
<organism evidence="1">
    <name type="scientific">marine sediment metagenome</name>
    <dbReference type="NCBI Taxonomy" id="412755"/>
    <lineage>
        <taxon>unclassified sequences</taxon>
        <taxon>metagenomes</taxon>
        <taxon>ecological metagenomes</taxon>
    </lineage>
</organism>
<proteinExistence type="predicted"/>
<dbReference type="EMBL" id="LAZR01011207">
    <property type="protein sequence ID" value="KKM62894.1"/>
    <property type="molecule type" value="Genomic_DNA"/>
</dbReference>
<name>A0A0F9IZS7_9ZZZZ</name>
<dbReference type="AlphaFoldDB" id="A0A0F9IZS7"/>
<protein>
    <submittedName>
        <fullName evidence="1">Uncharacterized protein</fullName>
    </submittedName>
</protein>
<reference evidence="1" key="1">
    <citation type="journal article" date="2015" name="Nature">
        <title>Complex archaea that bridge the gap between prokaryotes and eukaryotes.</title>
        <authorList>
            <person name="Spang A."/>
            <person name="Saw J.H."/>
            <person name="Jorgensen S.L."/>
            <person name="Zaremba-Niedzwiedzka K."/>
            <person name="Martijn J."/>
            <person name="Lind A.E."/>
            <person name="van Eijk R."/>
            <person name="Schleper C."/>
            <person name="Guy L."/>
            <person name="Ettema T.J."/>
        </authorList>
    </citation>
    <scope>NUCLEOTIDE SEQUENCE</scope>
</reference>
<accession>A0A0F9IZS7</accession>
<gene>
    <name evidence="1" type="ORF">LCGC14_1517080</name>
</gene>